<name>A0ACC0DMI1_9PEZI</name>
<organism evidence="1 2">
    <name type="scientific">Hypoxylon rubiginosum</name>
    <dbReference type="NCBI Taxonomy" id="110542"/>
    <lineage>
        <taxon>Eukaryota</taxon>
        <taxon>Fungi</taxon>
        <taxon>Dikarya</taxon>
        <taxon>Ascomycota</taxon>
        <taxon>Pezizomycotina</taxon>
        <taxon>Sordariomycetes</taxon>
        <taxon>Xylariomycetidae</taxon>
        <taxon>Xylariales</taxon>
        <taxon>Hypoxylaceae</taxon>
        <taxon>Hypoxylon</taxon>
    </lineage>
</organism>
<protein>
    <submittedName>
        <fullName evidence="1">Carbohydrate esterase family 5 protein</fullName>
    </submittedName>
</protein>
<dbReference type="EMBL" id="MU394280">
    <property type="protein sequence ID" value="KAI6094024.1"/>
    <property type="molecule type" value="Genomic_DNA"/>
</dbReference>
<proteinExistence type="predicted"/>
<comment type="caution">
    <text evidence="1">The sequence shown here is derived from an EMBL/GenBank/DDBJ whole genome shotgun (WGS) entry which is preliminary data.</text>
</comment>
<dbReference type="Proteomes" id="UP001497680">
    <property type="component" value="Unassembled WGS sequence"/>
</dbReference>
<sequence>MKLQRIFIGTIATASATIAEGTRRQSCPNIHVFGARETTAPPGFGSASTVVDLIKQANSGATSESIIYPAAGGNVYAASVTAGVAAVANQTKTFSQMCPESKIVMVGYSQGAQIVDDAFCGGPDGTSLNTTAPSISSGVGKMVAAIILMGDPRHVDGLPFNVGNATAGGFAARPVGFQCSAFENIIQAYCDAPDPFCAKGNSSATHQGYGREYGQAALAFVQSKLDATQKASSNGTNIVATSEAAALRLSGEYMTALLVLAASFISPY</sequence>
<evidence type="ECO:0000313" key="2">
    <source>
        <dbReference type="Proteomes" id="UP001497680"/>
    </source>
</evidence>
<gene>
    <name evidence="1" type="ORF">F4821DRAFT_221960</name>
</gene>
<reference evidence="1 2" key="1">
    <citation type="journal article" date="2022" name="New Phytol.">
        <title>Ecological generalism drives hyperdiversity of secondary metabolite gene clusters in xylarialean endophytes.</title>
        <authorList>
            <person name="Franco M.E.E."/>
            <person name="Wisecaver J.H."/>
            <person name="Arnold A.E."/>
            <person name="Ju Y.M."/>
            <person name="Slot J.C."/>
            <person name="Ahrendt S."/>
            <person name="Moore L.P."/>
            <person name="Eastman K.E."/>
            <person name="Scott K."/>
            <person name="Konkel Z."/>
            <person name="Mondo S.J."/>
            <person name="Kuo A."/>
            <person name="Hayes R.D."/>
            <person name="Haridas S."/>
            <person name="Andreopoulos B."/>
            <person name="Riley R."/>
            <person name="LaButti K."/>
            <person name="Pangilinan J."/>
            <person name="Lipzen A."/>
            <person name="Amirebrahimi M."/>
            <person name="Yan J."/>
            <person name="Adam C."/>
            <person name="Keymanesh K."/>
            <person name="Ng V."/>
            <person name="Louie K."/>
            <person name="Northen T."/>
            <person name="Drula E."/>
            <person name="Henrissat B."/>
            <person name="Hsieh H.M."/>
            <person name="Youens-Clark K."/>
            <person name="Lutzoni F."/>
            <person name="Miadlikowska J."/>
            <person name="Eastwood D.C."/>
            <person name="Hamelin R.C."/>
            <person name="Grigoriev I.V."/>
            <person name="U'Ren J.M."/>
        </authorList>
    </citation>
    <scope>NUCLEOTIDE SEQUENCE [LARGE SCALE GENOMIC DNA]</scope>
    <source>
        <strain evidence="1 2">ER1909</strain>
    </source>
</reference>
<accession>A0ACC0DMI1</accession>
<keyword evidence="2" id="KW-1185">Reference proteome</keyword>
<evidence type="ECO:0000313" key="1">
    <source>
        <dbReference type="EMBL" id="KAI6094024.1"/>
    </source>
</evidence>